<accession>A0A915JDB1</accession>
<keyword evidence="1" id="KW-1185">Reference proteome</keyword>
<evidence type="ECO:0000313" key="2">
    <source>
        <dbReference type="WBParaSite" id="nRc.2.0.1.t24498-RA"/>
    </source>
</evidence>
<protein>
    <submittedName>
        <fullName evidence="2">Uncharacterized protein</fullName>
    </submittedName>
</protein>
<dbReference type="AlphaFoldDB" id="A0A915JDB1"/>
<proteinExistence type="predicted"/>
<dbReference type="Proteomes" id="UP000887565">
    <property type="component" value="Unplaced"/>
</dbReference>
<reference evidence="2" key="1">
    <citation type="submission" date="2022-11" db="UniProtKB">
        <authorList>
            <consortium name="WormBaseParasite"/>
        </authorList>
    </citation>
    <scope>IDENTIFICATION</scope>
</reference>
<organism evidence="1 2">
    <name type="scientific">Romanomermis culicivorax</name>
    <name type="common">Nematode worm</name>
    <dbReference type="NCBI Taxonomy" id="13658"/>
    <lineage>
        <taxon>Eukaryota</taxon>
        <taxon>Metazoa</taxon>
        <taxon>Ecdysozoa</taxon>
        <taxon>Nematoda</taxon>
        <taxon>Enoplea</taxon>
        <taxon>Dorylaimia</taxon>
        <taxon>Mermithida</taxon>
        <taxon>Mermithoidea</taxon>
        <taxon>Mermithidae</taxon>
        <taxon>Romanomermis</taxon>
    </lineage>
</organism>
<dbReference type="WBParaSite" id="nRc.2.0.1.t24498-RA">
    <property type="protein sequence ID" value="nRc.2.0.1.t24498-RA"/>
    <property type="gene ID" value="nRc.2.0.1.g24498"/>
</dbReference>
<name>A0A915JDB1_ROMCU</name>
<sequence length="67" mass="7977">MNIAPRVYTDFNEYVDRRPETDEEYYWLIMTSREPKLFYLIVDPAPSAGSIFKFLPSKTIENEPSQR</sequence>
<evidence type="ECO:0000313" key="1">
    <source>
        <dbReference type="Proteomes" id="UP000887565"/>
    </source>
</evidence>